<accession>A8YP08</accession>
<protein>
    <submittedName>
        <fullName evidence="3">Uncharacterized protein</fullName>
    </submittedName>
</protein>
<proteinExistence type="predicted"/>
<keyword evidence="2" id="KW-0812">Transmembrane</keyword>
<feature type="region of interest" description="Disordered" evidence="1">
    <location>
        <begin position="186"/>
        <end position="216"/>
    </location>
</feature>
<keyword evidence="2" id="KW-0472">Membrane</keyword>
<evidence type="ECO:0000313" key="3">
    <source>
        <dbReference type="EMBL" id="CAO88725.1"/>
    </source>
</evidence>
<evidence type="ECO:0000256" key="2">
    <source>
        <dbReference type="SAM" id="Phobius"/>
    </source>
</evidence>
<dbReference type="EMBL" id="AM778958">
    <property type="protein sequence ID" value="CAO88725.1"/>
    <property type="molecule type" value="Genomic_DNA"/>
</dbReference>
<evidence type="ECO:0000256" key="1">
    <source>
        <dbReference type="SAM" id="MobiDB-lite"/>
    </source>
</evidence>
<gene>
    <name evidence="3" type="ORF">IPF_1569</name>
</gene>
<organism evidence="3">
    <name type="scientific">Microcystis aeruginosa (strain PCC 7806)</name>
    <dbReference type="NCBI Taxonomy" id="267872"/>
    <lineage>
        <taxon>Bacteria</taxon>
        <taxon>Bacillati</taxon>
        <taxon>Cyanobacteriota</taxon>
        <taxon>Cyanophyceae</taxon>
        <taxon>Oscillatoriophycideae</taxon>
        <taxon>Chroococcales</taxon>
        <taxon>Microcystaceae</taxon>
        <taxon>Microcystis</taxon>
    </lineage>
</organism>
<reference evidence="3" key="1">
    <citation type="submission" date="2007-08" db="EMBL/GenBank/DDBJ databases">
        <authorList>
            <person name="Frangeul L."/>
        </authorList>
    </citation>
    <scope>NUCLEOTIDE SEQUENCE</scope>
    <source>
        <strain evidence="3">PCC 7806</strain>
    </source>
</reference>
<feature type="transmembrane region" description="Helical" evidence="2">
    <location>
        <begin position="39"/>
        <end position="57"/>
    </location>
</feature>
<keyword evidence="2" id="KW-1133">Transmembrane helix</keyword>
<sequence>MSFSIRVPSLITPVYCIRQTEEPINMLLKLPQKLKIQRLILLVFCLVIGIFVWWLSWQSTGMSQIQRPETVAQQIYQVMPDLPKENNYIRRETGEIDPNNTLISRFLRYHQDTKKRFTLIRFDWQLTLGDYLGVNEKISEENYPGQATLTVNPMAADIKAMNSLNRRQRQQLVTLLVEIYNPAILPQETPNSSPSPSPSPSRPSLSKPGDADLLKF</sequence>
<name>A8YP08_MICA7</name>
<dbReference type="AlphaFoldDB" id="A8YP08"/>